<accession>A0A645I0V2</accession>
<dbReference type="InterPro" id="IPR003959">
    <property type="entry name" value="ATPase_AAA_core"/>
</dbReference>
<dbReference type="GO" id="GO:0005524">
    <property type="term" value="F:ATP binding"/>
    <property type="evidence" value="ECO:0007669"/>
    <property type="project" value="UniProtKB-KW"/>
</dbReference>
<organism evidence="6">
    <name type="scientific">bioreactor metagenome</name>
    <dbReference type="NCBI Taxonomy" id="1076179"/>
    <lineage>
        <taxon>unclassified sequences</taxon>
        <taxon>metagenomes</taxon>
        <taxon>ecological metagenomes</taxon>
    </lineage>
</organism>
<dbReference type="AlphaFoldDB" id="A0A645I0V2"/>
<evidence type="ECO:0000256" key="4">
    <source>
        <dbReference type="ARBA" id="ARBA00022840"/>
    </source>
</evidence>
<feature type="domain" description="ATPase AAA-type core" evidence="5">
    <location>
        <begin position="3"/>
        <end position="45"/>
    </location>
</feature>
<reference evidence="6" key="1">
    <citation type="submission" date="2019-08" db="EMBL/GenBank/DDBJ databases">
        <authorList>
            <person name="Kucharzyk K."/>
            <person name="Murdoch R.W."/>
            <person name="Higgins S."/>
            <person name="Loffler F."/>
        </authorList>
    </citation>
    <scope>NUCLEOTIDE SEQUENCE</scope>
</reference>
<proteinExistence type="inferred from homology"/>
<keyword evidence="2" id="KW-0813">Transport</keyword>
<gene>
    <name evidence="6" type="ORF">SDC9_192345</name>
</gene>
<keyword evidence="3" id="KW-0547">Nucleotide-binding</keyword>
<evidence type="ECO:0000313" key="6">
    <source>
        <dbReference type="EMBL" id="MPN44780.1"/>
    </source>
</evidence>
<sequence length="146" mass="16381">MHSPRLIILDEPTSGLDPLMQKTFFELIRRENKNGATVLFSSHILSEVQRLCDRVAIIKDGRIVKIQDMAELRNDACKKVTVSLSEGSLDAAELSGAVNFNKHGDEFSFLYKGDCGQLLKILSDKKVINIDIGEPALEEIFLHYYA</sequence>
<dbReference type="Pfam" id="PF13304">
    <property type="entry name" value="AAA_21"/>
    <property type="match status" value="1"/>
</dbReference>
<dbReference type="EMBL" id="VSSQ01104178">
    <property type="protein sequence ID" value="MPN44780.1"/>
    <property type="molecule type" value="Genomic_DNA"/>
</dbReference>
<dbReference type="GO" id="GO:0016887">
    <property type="term" value="F:ATP hydrolysis activity"/>
    <property type="evidence" value="ECO:0007669"/>
    <property type="project" value="InterPro"/>
</dbReference>
<evidence type="ECO:0000259" key="5">
    <source>
        <dbReference type="Pfam" id="PF13304"/>
    </source>
</evidence>
<dbReference type="PANTHER" id="PTHR42711:SF5">
    <property type="entry name" value="ABC TRANSPORTER ATP-BINDING PROTEIN NATA"/>
    <property type="match status" value="1"/>
</dbReference>
<dbReference type="InterPro" id="IPR027417">
    <property type="entry name" value="P-loop_NTPase"/>
</dbReference>
<comment type="caution">
    <text evidence="6">The sequence shown here is derived from an EMBL/GenBank/DDBJ whole genome shotgun (WGS) entry which is preliminary data.</text>
</comment>
<dbReference type="Gene3D" id="3.40.50.300">
    <property type="entry name" value="P-loop containing nucleotide triphosphate hydrolases"/>
    <property type="match status" value="1"/>
</dbReference>
<evidence type="ECO:0000256" key="3">
    <source>
        <dbReference type="ARBA" id="ARBA00022741"/>
    </source>
</evidence>
<evidence type="ECO:0000256" key="2">
    <source>
        <dbReference type="ARBA" id="ARBA00022448"/>
    </source>
</evidence>
<evidence type="ECO:0000256" key="1">
    <source>
        <dbReference type="ARBA" id="ARBA00005417"/>
    </source>
</evidence>
<dbReference type="SUPFAM" id="SSF52540">
    <property type="entry name" value="P-loop containing nucleoside triphosphate hydrolases"/>
    <property type="match status" value="1"/>
</dbReference>
<dbReference type="PANTHER" id="PTHR42711">
    <property type="entry name" value="ABC TRANSPORTER ATP-BINDING PROTEIN"/>
    <property type="match status" value="1"/>
</dbReference>
<protein>
    <recommendedName>
        <fullName evidence="5">ATPase AAA-type core domain-containing protein</fullName>
    </recommendedName>
</protein>
<keyword evidence="4" id="KW-0067">ATP-binding</keyword>
<name>A0A645I0V2_9ZZZZ</name>
<comment type="similarity">
    <text evidence="1">Belongs to the ABC transporter superfamily.</text>
</comment>
<dbReference type="InterPro" id="IPR050763">
    <property type="entry name" value="ABC_transporter_ATP-binding"/>
</dbReference>